<feature type="binding site" evidence="7">
    <location>
        <position position="49"/>
    </location>
    <ligand>
        <name>NADPH</name>
        <dbReference type="ChEBI" id="CHEBI:57783"/>
    </ligand>
</feature>
<evidence type="ECO:0000256" key="6">
    <source>
        <dbReference type="ARBA" id="ARBA00023264"/>
    </source>
</evidence>
<dbReference type="SUPFAM" id="SSF48179">
    <property type="entry name" value="6-phosphogluconate dehydrogenase C-terminal domain-like"/>
    <property type="match status" value="1"/>
</dbReference>
<feature type="binding site" evidence="7">
    <location>
        <position position="123"/>
    </location>
    <ligand>
        <name>NADPH</name>
        <dbReference type="ChEBI" id="CHEBI:57783"/>
    </ligand>
</feature>
<feature type="active site" description="Proton acceptor" evidence="7">
    <location>
        <position position="215"/>
    </location>
</feature>
<dbReference type="Pfam" id="PF07479">
    <property type="entry name" value="NAD_Gly3P_dh_C"/>
    <property type="match status" value="1"/>
</dbReference>
<evidence type="ECO:0000259" key="10">
    <source>
        <dbReference type="Pfam" id="PF01210"/>
    </source>
</evidence>
<dbReference type="Gene3D" id="1.10.1040.10">
    <property type="entry name" value="N-(1-d-carboxylethyl)-l-norvaline Dehydrogenase, domain 2"/>
    <property type="match status" value="1"/>
</dbReference>
<protein>
    <recommendedName>
        <fullName evidence="7">Glycerol-3-phosphate dehydrogenase [NAD(P)+]</fullName>
        <ecNumber evidence="7">1.1.1.94</ecNumber>
    </recommendedName>
    <alternativeName>
        <fullName evidence="7">NAD(P)(+)-dependent glycerol-3-phosphate dehydrogenase</fullName>
    </alternativeName>
    <alternativeName>
        <fullName evidence="7">NAD(P)H-dependent dihydroxyacetone-phosphate reductase</fullName>
    </alternativeName>
</protein>
<comment type="caution">
    <text evidence="12">The sequence shown here is derived from an EMBL/GenBank/DDBJ whole genome shotgun (WGS) entry which is preliminary data.</text>
</comment>
<keyword evidence="4 7" id="KW-0443">Lipid metabolism</keyword>
<dbReference type="InterPro" id="IPR011128">
    <property type="entry name" value="G3P_DH_NAD-dep_N"/>
</dbReference>
<dbReference type="NCBIfam" id="NF000942">
    <property type="entry name" value="PRK00094.1-4"/>
    <property type="match status" value="1"/>
</dbReference>
<evidence type="ECO:0000256" key="4">
    <source>
        <dbReference type="ARBA" id="ARBA00023098"/>
    </source>
</evidence>
<organism evidence="12 13">
    <name type="scientific">Tropicimonas omnivorans</name>
    <dbReference type="NCBI Taxonomy" id="3075590"/>
    <lineage>
        <taxon>Bacteria</taxon>
        <taxon>Pseudomonadati</taxon>
        <taxon>Pseudomonadota</taxon>
        <taxon>Alphaproteobacteria</taxon>
        <taxon>Rhodobacterales</taxon>
        <taxon>Roseobacteraceae</taxon>
        <taxon>Tropicimonas</taxon>
    </lineage>
</organism>
<keyword evidence="3 7" id="KW-0560">Oxidoreductase</keyword>
<dbReference type="EC" id="1.1.1.94" evidence="7"/>
<sequence>MSGASEIGESGLGQARPYDTVTVIGAGAWGTALAAMARRAGRTTRIWGRTREDIEAFSRTGRNDRYLNGVALPEGIEPMADLEEALAGTGCVLLVTPSRSLREMCGKLKGLVPEGAPVVLCAKGIEQGTGKLLSEVAAEELPGHVIGALSGPTFARETAMNHPTAVTLAFEFTPADRREPSQAPASRLATSLGSNTFRPYISDDLTGVEVAGAVKNVIAIACGMMTGAGYAENTRAALITWGLDEMKTLAEALGGRRETVTGLAGTGDLTLTCSSPTSRNMKLGLQLGQGIPRAECFGGQDTVVEGEVNAVSVNDLAERIGVELPVCRAVHDILHEGADLRQTFTDLWGRPLVGEPKALNVALDHPSQALERAMKAAQ</sequence>
<dbReference type="RefSeq" id="WP_311690692.1">
    <property type="nucleotide sequence ID" value="NZ_JAVRHL010000002.1"/>
</dbReference>
<dbReference type="PANTHER" id="PTHR11728">
    <property type="entry name" value="GLYCEROL-3-PHOSPHATE DEHYDROGENASE"/>
    <property type="match status" value="1"/>
</dbReference>
<keyword evidence="7" id="KW-0547">Nucleotide-binding</keyword>
<feature type="binding site" evidence="7">
    <location>
        <position position="268"/>
    </location>
    <ligand>
        <name>sn-glycerol 3-phosphate</name>
        <dbReference type="ChEBI" id="CHEBI:57597"/>
    </ligand>
</feature>
<evidence type="ECO:0000259" key="11">
    <source>
        <dbReference type="Pfam" id="PF07479"/>
    </source>
</evidence>
<comment type="pathway">
    <text evidence="7">Membrane lipid metabolism; glycerophospholipid metabolism.</text>
</comment>
<dbReference type="SUPFAM" id="SSF51735">
    <property type="entry name" value="NAD(P)-binding Rossmann-fold domains"/>
    <property type="match status" value="1"/>
</dbReference>
<evidence type="ECO:0000256" key="2">
    <source>
        <dbReference type="ARBA" id="ARBA00022516"/>
    </source>
</evidence>
<comment type="subcellular location">
    <subcellularLocation>
        <location evidence="7">Cytoplasm</location>
    </subcellularLocation>
</comment>
<evidence type="ECO:0000313" key="12">
    <source>
        <dbReference type="EMBL" id="MDT0682796.1"/>
    </source>
</evidence>
<dbReference type="PRINTS" id="PR00077">
    <property type="entry name" value="GPDHDRGNASE"/>
</dbReference>
<dbReference type="EMBL" id="JAVRHL010000002">
    <property type="protein sequence ID" value="MDT0682796.1"/>
    <property type="molecule type" value="Genomic_DNA"/>
</dbReference>
<proteinExistence type="inferred from homology"/>
<keyword evidence="5 7" id="KW-0594">Phospholipid biosynthesis</keyword>
<evidence type="ECO:0000256" key="3">
    <source>
        <dbReference type="ARBA" id="ARBA00023002"/>
    </source>
</evidence>
<feature type="binding site" evidence="7">
    <location>
        <position position="215"/>
    </location>
    <ligand>
        <name>sn-glycerol 3-phosphate</name>
        <dbReference type="ChEBI" id="CHEBI:57597"/>
    </ligand>
</feature>
<feature type="binding site" evidence="7">
    <location>
        <position position="155"/>
    </location>
    <ligand>
        <name>NADPH</name>
        <dbReference type="ChEBI" id="CHEBI:57783"/>
    </ligand>
</feature>
<dbReference type="Gene3D" id="3.40.50.720">
    <property type="entry name" value="NAD(P)-binding Rossmann-like Domain"/>
    <property type="match status" value="1"/>
</dbReference>
<dbReference type="PANTHER" id="PTHR11728:SF1">
    <property type="entry name" value="GLYCEROL-3-PHOSPHATE DEHYDROGENASE [NAD(+)] 2, CHLOROPLASTIC"/>
    <property type="match status" value="1"/>
</dbReference>
<feature type="binding site" evidence="7">
    <location>
        <position position="303"/>
    </location>
    <ligand>
        <name>NADPH</name>
        <dbReference type="ChEBI" id="CHEBI:57783"/>
    </ligand>
</feature>
<evidence type="ECO:0000256" key="5">
    <source>
        <dbReference type="ARBA" id="ARBA00023209"/>
    </source>
</evidence>
<comment type="caution">
    <text evidence="7">Lacks conserved residue(s) required for the propagation of feature annotation.</text>
</comment>
<dbReference type="InterPro" id="IPR013328">
    <property type="entry name" value="6PGD_dom2"/>
</dbReference>
<comment type="catalytic activity">
    <reaction evidence="7">
        <text>sn-glycerol 3-phosphate + NAD(+) = dihydroxyacetone phosphate + NADH + H(+)</text>
        <dbReference type="Rhea" id="RHEA:11092"/>
        <dbReference type="ChEBI" id="CHEBI:15378"/>
        <dbReference type="ChEBI" id="CHEBI:57540"/>
        <dbReference type="ChEBI" id="CHEBI:57597"/>
        <dbReference type="ChEBI" id="CHEBI:57642"/>
        <dbReference type="ChEBI" id="CHEBI:57945"/>
        <dbReference type="EC" id="1.1.1.94"/>
    </reaction>
</comment>
<feature type="binding site" evidence="7">
    <location>
        <position position="151"/>
    </location>
    <ligand>
        <name>sn-glycerol 3-phosphate</name>
        <dbReference type="ChEBI" id="CHEBI:57597"/>
    </ligand>
</feature>
<keyword evidence="13" id="KW-1185">Reference proteome</keyword>
<dbReference type="Proteomes" id="UP001265259">
    <property type="component" value="Unassembled WGS sequence"/>
</dbReference>
<comment type="catalytic activity">
    <reaction evidence="7 9">
        <text>sn-glycerol 3-phosphate + NADP(+) = dihydroxyacetone phosphate + NADPH + H(+)</text>
        <dbReference type="Rhea" id="RHEA:11096"/>
        <dbReference type="ChEBI" id="CHEBI:15378"/>
        <dbReference type="ChEBI" id="CHEBI:57597"/>
        <dbReference type="ChEBI" id="CHEBI:57642"/>
        <dbReference type="ChEBI" id="CHEBI:57783"/>
        <dbReference type="ChEBI" id="CHEBI:58349"/>
        <dbReference type="EC" id="1.1.1.94"/>
    </reaction>
</comment>
<name>A0ABU3DGF1_9RHOB</name>
<feature type="binding site" evidence="7">
    <location>
        <position position="280"/>
    </location>
    <ligand>
        <name>sn-glycerol 3-phosphate</name>
        <dbReference type="ChEBI" id="CHEBI:57597"/>
    </ligand>
</feature>
<dbReference type="PIRSF" id="PIRSF000114">
    <property type="entry name" value="Glycerol-3-P_dh"/>
    <property type="match status" value="1"/>
</dbReference>
<feature type="binding site" evidence="7">
    <location>
        <position position="123"/>
    </location>
    <ligand>
        <name>sn-glycerol 3-phosphate</name>
        <dbReference type="ChEBI" id="CHEBI:57597"/>
    </ligand>
</feature>
<feature type="binding site" evidence="7">
    <location>
        <position position="153"/>
    </location>
    <ligand>
        <name>sn-glycerol 3-phosphate</name>
        <dbReference type="ChEBI" id="CHEBI:57597"/>
    </ligand>
</feature>
<comment type="function">
    <text evidence="7">Catalyzes the reduction of the glycolytic intermediate dihydroxyacetone phosphate (DHAP) to sn-glycerol 3-phosphate (G3P), the key precursor for phospholipid synthesis.</text>
</comment>
<dbReference type="NCBIfam" id="NF000940">
    <property type="entry name" value="PRK00094.1-2"/>
    <property type="match status" value="1"/>
</dbReference>
<dbReference type="PROSITE" id="PS00957">
    <property type="entry name" value="NAD_G3PDH"/>
    <property type="match status" value="1"/>
</dbReference>
<keyword evidence="6 7" id="KW-1208">Phospholipid metabolism</keyword>
<feature type="binding site" evidence="7">
    <location>
        <position position="279"/>
    </location>
    <ligand>
        <name>sn-glycerol 3-phosphate</name>
        <dbReference type="ChEBI" id="CHEBI:57597"/>
    </ligand>
</feature>
<reference evidence="12 13" key="1">
    <citation type="submission" date="2023-09" db="EMBL/GenBank/DDBJ databases">
        <authorList>
            <person name="Rey-Velasco X."/>
        </authorList>
    </citation>
    <scope>NUCLEOTIDE SEQUENCE [LARGE SCALE GENOMIC DNA]</scope>
    <source>
        <strain evidence="12 13">F158</strain>
    </source>
</reference>
<dbReference type="InterPro" id="IPR006109">
    <property type="entry name" value="G3P_DH_NAD-dep_C"/>
</dbReference>
<feature type="domain" description="Glycerol-3-phosphate dehydrogenase NAD-dependent C-terminal" evidence="11">
    <location>
        <begin position="204"/>
        <end position="343"/>
    </location>
</feature>
<feature type="binding site" evidence="7">
    <location>
        <position position="279"/>
    </location>
    <ligand>
        <name>NADPH</name>
        <dbReference type="ChEBI" id="CHEBI:57783"/>
    </ligand>
</feature>
<dbReference type="InterPro" id="IPR006168">
    <property type="entry name" value="G3P_DH_NAD-dep"/>
</dbReference>
<evidence type="ECO:0000256" key="8">
    <source>
        <dbReference type="RuleBase" id="RU000437"/>
    </source>
</evidence>
<feature type="binding site" evidence="7">
    <location>
        <position position="278"/>
    </location>
    <ligand>
        <name>sn-glycerol 3-phosphate</name>
        <dbReference type="ChEBI" id="CHEBI:57597"/>
    </ligand>
</feature>
<evidence type="ECO:0000256" key="9">
    <source>
        <dbReference type="RuleBase" id="RU000439"/>
    </source>
</evidence>
<dbReference type="HAMAP" id="MF_00394">
    <property type="entry name" value="NAD_Glyc3P_dehydrog"/>
    <property type="match status" value="1"/>
</dbReference>
<gene>
    <name evidence="7" type="primary">gpsA</name>
    <name evidence="12" type="ORF">RM543_08865</name>
</gene>
<dbReference type="GO" id="GO:0047952">
    <property type="term" value="F:glycerol-3-phosphate dehydrogenase [NAD(P)+] activity"/>
    <property type="evidence" value="ECO:0007669"/>
    <property type="project" value="UniProtKB-EC"/>
</dbReference>
<keyword evidence="7" id="KW-0963">Cytoplasm</keyword>
<dbReference type="Pfam" id="PF01210">
    <property type="entry name" value="NAD_Gly3P_dh_N"/>
    <property type="match status" value="1"/>
</dbReference>
<evidence type="ECO:0000313" key="13">
    <source>
        <dbReference type="Proteomes" id="UP001265259"/>
    </source>
</evidence>
<feature type="binding site" evidence="7">
    <location>
        <position position="29"/>
    </location>
    <ligand>
        <name>NADPH</name>
        <dbReference type="ChEBI" id="CHEBI:57783"/>
    </ligand>
</feature>
<feature type="domain" description="Glycerol-3-phosphate dehydrogenase NAD-dependent N-terminal" evidence="10">
    <location>
        <begin position="21"/>
        <end position="171"/>
    </location>
</feature>
<dbReference type="InterPro" id="IPR036291">
    <property type="entry name" value="NAD(P)-bd_dom_sf"/>
</dbReference>
<keyword evidence="7 8" id="KW-0520">NAD</keyword>
<evidence type="ECO:0000256" key="7">
    <source>
        <dbReference type="HAMAP-Rule" id="MF_00394"/>
    </source>
</evidence>
<accession>A0ABU3DGF1</accession>
<feature type="binding site" evidence="7">
    <location>
        <position position="305"/>
    </location>
    <ligand>
        <name>NADPH</name>
        <dbReference type="ChEBI" id="CHEBI:57783"/>
    </ligand>
</feature>
<evidence type="ECO:0000256" key="1">
    <source>
        <dbReference type="ARBA" id="ARBA00011009"/>
    </source>
</evidence>
<comment type="similarity">
    <text evidence="1 7 8">Belongs to the NAD-dependent glycerol-3-phosphate dehydrogenase family.</text>
</comment>
<feature type="binding site" evidence="7">
    <location>
        <position position="66"/>
    </location>
    <ligand>
        <name>NADPH</name>
        <dbReference type="ChEBI" id="CHEBI:57783"/>
    </ligand>
</feature>
<keyword evidence="2 7" id="KW-0444">Lipid biosynthesis</keyword>
<keyword evidence="7" id="KW-0521">NADP</keyword>
<dbReference type="InterPro" id="IPR008927">
    <property type="entry name" value="6-PGluconate_DH-like_C_sf"/>
</dbReference>